<comment type="cofactor">
    <cofactor evidence="1">
        <name>Mn(2+)</name>
        <dbReference type="ChEBI" id="CHEBI:29035"/>
    </cofactor>
</comment>
<name>A0A507B2C2_9PEZI</name>
<proteinExistence type="inferred from homology"/>
<evidence type="ECO:0000256" key="15">
    <source>
        <dbReference type="ARBA" id="ARBA00023180"/>
    </source>
</evidence>
<comment type="subcellular location">
    <subcellularLocation>
        <location evidence="3">Endoplasmic reticulum membrane</location>
        <topology evidence="3">Multi-pass membrane protein</topology>
    </subcellularLocation>
</comment>
<dbReference type="UniPathway" id="UPA00378"/>
<dbReference type="RefSeq" id="XP_030993150.1">
    <property type="nucleotide sequence ID" value="XM_031142648.1"/>
</dbReference>
<evidence type="ECO:0000256" key="5">
    <source>
        <dbReference type="ARBA" id="ARBA00010810"/>
    </source>
</evidence>
<feature type="compositionally biased region" description="Basic and acidic residues" evidence="20">
    <location>
        <begin position="1240"/>
        <end position="1252"/>
    </location>
</feature>
<feature type="compositionally biased region" description="Basic and acidic residues" evidence="20">
    <location>
        <begin position="805"/>
        <end position="823"/>
    </location>
</feature>
<evidence type="ECO:0000256" key="17">
    <source>
        <dbReference type="ARBA" id="ARBA00048829"/>
    </source>
</evidence>
<dbReference type="FunFam" id="3.40.50.12610:FF:000001">
    <property type="entry name" value="Dolichyl-diphosphooligosaccharide--protein glycosyltransferase subunit STT3B"/>
    <property type="match status" value="1"/>
</dbReference>
<dbReference type="InterPro" id="IPR048999">
    <property type="entry name" value="STT3-PglB_core"/>
</dbReference>
<keyword evidence="11" id="KW-0256">Endoplasmic reticulum</keyword>
<dbReference type="InParanoid" id="A0A507B2C2"/>
<evidence type="ECO:0000256" key="9">
    <source>
        <dbReference type="ARBA" id="ARBA00022692"/>
    </source>
</evidence>
<feature type="transmembrane region" description="Helical" evidence="21">
    <location>
        <begin position="276"/>
        <end position="294"/>
    </location>
</feature>
<feature type="transmembrane region" description="Helical" evidence="21">
    <location>
        <begin position="367"/>
        <end position="387"/>
    </location>
</feature>
<evidence type="ECO:0000256" key="12">
    <source>
        <dbReference type="ARBA" id="ARBA00022842"/>
    </source>
</evidence>
<comment type="caution">
    <text evidence="24">The sequence shown here is derived from an EMBL/GenBank/DDBJ whole genome shotgun (WGS) entry which is preliminary data.</text>
</comment>
<feature type="domain" description="Oligosaccharyl transferase STT3 N-terminal" evidence="22">
    <location>
        <begin position="25"/>
        <end position="425"/>
    </location>
</feature>
<keyword evidence="15" id="KW-0325">Glycoprotein</keyword>
<evidence type="ECO:0000256" key="8">
    <source>
        <dbReference type="ARBA" id="ARBA00022679"/>
    </source>
</evidence>
<feature type="region of interest" description="Disordered" evidence="20">
    <location>
        <begin position="802"/>
        <end position="827"/>
    </location>
</feature>
<keyword evidence="8" id="KW-0808">Transferase</keyword>
<evidence type="ECO:0000256" key="14">
    <source>
        <dbReference type="ARBA" id="ARBA00023136"/>
    </source>
</evidence>
<comment type="pathway">
    <text evidence="4">Protein modification; protein glycosylation.</text>
</comment>
<dbReference type="STRING" id="1093900.A0A507B2C2"/>
<feature type="compositionally biased region" description="Polar residues" evidence="20">
    <location>
        <begin position="1807"/>
        <end position="1840"/>
    </location>
</feature>
<evidence type="ECO:0000256" key="6">
    <source>
        <dbReference type="ARBA" id="ARBA00012605"/>
    </source>
</evidence>
<keyword evidence="13 21" id="KW-1133">Transmembrane helix</keyword>
<evidence type="ECO:0000256" key="3">
    <source>
        <dbReference type="ARBA" id="ARBA00004477"/>
    </source>
</evidence>
<dbReference type="Pfam" id="PF02516">
    <property type="entry name" value="STT3"/>
    <property type="match status" value="1"/>
</dbReference>
<sequence>MPADTGSTLEMLASGGKGESTRTILRVVILFLIAGAAVASRLFSVIRFESIIHEFDPWFNFRATKYLVANGFESFWDWFDDRTWHPLGRVTGGTLYPGLMVTSGVIYHALRALTIPVDIRNICVLLAPAFSGLTAFSAYLLTNEMTTSPSAGLLAAAFMGIAPGYISRSVAGSYDNEAIAIFLLVFTFYLWIKALKLGSMLWGALCALFYGYMVASWGGYAFITCLLPLHAFVLICMGRYSTRLYVSYTTWYALGTLASMQIPFVGFLPVRTSEHMPALGIFGFLQLLAFLDYVRSAIPGRQFQTFLFFSTAGIFGIGLLGLVIATSAGFIAPWGGRFYSLWDTSYAKIHIPIIASVSEHQPTAWPAFFFDLNMLIWLFPAGVYLCFQNLRDEHVFIVVYALFGSYFAGVMVRLMLTLTPVVCVAAAIAVSSILDSYLNAKSPSPEEVAAAEESKPAKQSALKQASKPVVGVYSLLSKTVVTTAMLIYLLIFVLHCTWVTSNAYSSPSVVLASRMPDGSQHIIDDYREAYQWLRQNTKEDAKIMSWWDYGYQIGGMADRPTLVDNNTWNNTHIATVGKAMSSREEVSYPIMRQHEVDYVLVVFGGLLGYSGDDINKFLWMVRIAEGIWPDEVKERDFFTARGEYRIDGEATDTMKNSLMYKMSYYNYNTLFPPGQAVDRVRGARLPDTSPTLNTMEEAFTSENWIIRIYKVKDLDNVGRDHAAAASFDRGHKKKKIIKKRGPRVRVFLAAFYSEVPETICGLLHRALLFSVPFQEYVFWALVPFTVKYHFVATPTNILSRTTRQAVDKTAAKMPSQKDNDKGEPSFSPRYLASLRRSLDQAGWGPGRGAAPPPPTPDRRPTRDASGSRPLVFRRRSSSSSGLNITVELPDGLQVTYSRSSPDQEKEGLEPANPPAPGPGRRAGAPQTPPDESEPESDSESDADSEPDSSSDSDSGDKKVPDNNQGKAKKSGESKGKAKKSTTKKGKEPEAAPAPAPAPRPSLFRNQTATNASSSSDSSPTRRIGRRDPVGRAPRPRRHFSAMDLPRFRRHPTPSASNAAQPGPFDMPPAQTIFYPPGPPRMGPLHPPMMHPPMPPPMMMPQQQQQQQQPGMPGQPMMYPMGMDGTYHPMHYLYGHGGDFPYLQYYAGQPPPPVGPPPAIPPGAPGVPIVPAPVPATQNTAQQQVPAQAQQAACAGPQATAPTAANQATVPPAATNEPLRPPSAATAATNAEPQAAPTRAARAESSSRRRPSEAARTTPSSSSPEVINALHFCTGCGIARSRAYHRSHPFKAGEQSTPNLCGKCRAAKPRLTESTLRALDRANNLEDVMANFNLREQSSLVSNARFDRFNVSSAASVQSRVSRRSPGPSPAQSSRSRSRHSRGPSSSSSTLGDLPRRGGGPAMETIHEGQRRVSEPQEPNTPSERSSAVSRQGTSHASRSRRGSTISRQSQPHGSRRTGGYMPPTVETVLDSQLDTGAGAVRRNLPQTPPLQTSADPGHRTMTPRRSSIRGQGSALDEAGSERRSVRFDPNDSAHTAPEFSSSSPMLSRDEVTSPTPQRPQRRLSRLSEEVHVPDSPQTFPLIDSDDEEEAQPWSDHENFTPPHIGSRFDLSPRGQTTDDVELRGPSFDEISDLNLDASGESMDEEVTAMLGRSQPAFDFDLLGTLPRNPEDPFFDGQPETVDPASAHLRGNTTPADRLPQRQQENAPPAGWNNEDVDPVRATTPSATAPSEGPENRTPRQFGTEIGKKNKMKETDTTPRQNRASGDNTVTTGFVIVDCDEEDETEDETHQAGSSSTTRHIVGEVLSSEDSSYMTTATVSTPRQAANKRAGSSNGSGSAKQQPFEARPRSELPR</sequence>
<feature type="transmembrane region" description="Helical" evidence="21">
    <location>
        <begin position="470"/>
        <end position="494"/>
    </location>
</feature>
<feature type="compositionally biased region" description="Low complexity" evidence="20">
    <location>
        <begin position="1174"/>
        <end position="1239"/>
    </location>
</feature>
<feature type="region of interest" description="Disordered" evidence="20">
    <location>
        <begin position="1660"/>
        <end position="1853"/>
    </location>
</feature>
<feature type="compositionally biased region" description="Low complexity" evidence="20">
    <location>
        <begin position="1352"/>
        <end position="1374"/>
    </location>
</feature>
<feature type="transmembrane region" description="Helical" evidence="21">
    <location>
        <begin position="217"/>
        <end position="237"/>
    </location>
</feature>
<feature type="compositionally biased region" description="Basic and acidic residues" evidence="20">
    <location>
        <begin position="1404"/>
        <end position="1414"/>
    </location>
</feature>
<feature type="transmembrane region" description="Helical" evidence="21">
    <location>
        <begin position="249"/>
        <end position="270"/>
    </location>
</feature>
<dbReference type="EMBL" id="SKBQ01000049">
    <property type="protein sequence ID" value="TPX11439.1"/>
    <property type="molecule type" value="Genomic_DNA"/>
</dbReference>
<dbReference type="GO" id="GO:0018279">
    <property type="term" value="P:protein N-linked glycosylation via asparagine"/>
    <property type="evidence" value="ECO:0007669"/>
    <property type="project" value="TreeGrafter"/>
</dbReference>
<dbReference type="GO" id="GO:0008250">
    <property type="term" value="C:oligosaccharyltransferase complex"/>
    <property type="evidence" value="ECO:0007669"/>
    <property type="project" value="UniProtKB-ARBA"/>
</dbReference>
<evidence type="ECO:0000256" key="19">
    <source>
        <dbReference type="ARBA" id="ARBA00067960"/>
    </source>
</evidence>
<reference evidence="24 25" key="1">
    <citation type="submission" date="2019-06" db="EMBL/GenBank/DDBJ databases">
        <title>Draft genome sequence of the filamentous fungus Phialemoniopsis curvata isolated from diesel fuel.</title>
        <authorList>
            <person name="Varaljay V.A."/>
            <person name="Lyon W.J."/>
            <person name="Crouch A.L."/>
            <person name="Drake C.E."/>
            <person name="Hollomon J.M."/>
            <person name="Nadeau L.J."/>
            <person name="Nunn H.S."/>
            <person name="Stevenson B.S."/>
            <person name="Bojanowski C.L."/>
            <person name="Crookes-Goodson W.J."/>
        </authorList>
    </citation>
    <scope>NUCLEOTIDE SEQUENCE [LARGE SCALE GENOMIC DNA]</scope>
    <source>
        <strain evidence="24 25">D216</strain>
    </source>
</reference>
<feature type="region of interest" description="Disordered" evidence="20">
    <location>
        <begin position="1352"/>
        <end position="1464"/>
    </location>
</feature>
<dbReference type="Proteomes" id="UP000319257">
    <property type="component" value="Unassembled WGS sequence"/>
</dbReference>
<dbReference type="GO" id="GO:0043687">
    <property type="term" value="P:post-translational protein modification"/>
    <property type="evidence" value="ECO:0007669"/>
    <property type="project" value="TreeGrafter"/>
</dbReference>
<dbReference type="PANTHER" id="PTHR13872:SF1">
    <property type="entry name" value="DOLICHYL-DIPHOSPHOOLIGOSACCHARIDE--PROTEIN GLYCOSYLTRANSFERASE SUBUNIT STT3B"/>
    <property type="match status" value="1"/>
</dbReference>
<dbReference type="EC" id="2.4.99.18" evidence="6"/>
<evidence type="ECO:0000313" key="24">
    <source>
        <dbReference type="EMBL" id="TPX11439.1"/>
    </source>
</evidence>
<keyword evidence="16" id="KW-0464">Manganese</keyword>
<keyword evidence="12" id="KW-0460">Magnesium</keyword>
<evidence type="ECO:0000256" key="2">
    <source>
        <dbReference type="ARBA" id="ARBA00001946"/>
    </source>
</evidence>
<evidence type="ECO:0000256" key="18">
    <source>
        <dbReference type="ARBA" id="ARBA00059243"/>
    </source>
</evidence>
<keyword evidence="25" id="KW-1185">Reference proteome</keyword>
<evidence type="ECO:0000256" key="21">
    <source>
        <dbReference type="SAM" id="Phobius"/>
    </source>
</evidence>
<evidence type="ECO:0000256" key="16">
    <source>
        <dbReference type="ARBA" id="ARBA00023211"/>
    </source>
</evidence>
<dbReference type="OrthoDB" id="10261066at2759"/>
<feature type="compositionally biased region" description="Acidic residues" evidence="20">
    <location>
        <begin position="1777"/>
        <end position="1786"/>
    </location>
</feature>
<feature type="transmembrane region" description="Helical" evidence="21">
    <location>
        <begin position="306"/>
        <end position="332"/>
    </location>
</feature>
<evidence type="ECO:0000256" key="20">
    <source>
        <dbReference type="SAM" id="MobiDB-lite"/>
    </source>
</evidence>
<feature type="compositionally biased region" description="Basic and acidic residues" evidence="20">
    <location>
        <begin position="1745"/>
        <end position="1756"/>
    </location>
</feature>
<feature type="region of interest" description="Disordered" evidence="20">
    <location>
        <begin position="840"/>
        <end position="1066"/>
    </location>
</feature>
<dbReference type="GO" id="GO:0046872">
    <property type="term" value="F:metal ion binding"/>
    <property type="evidence" value="ECO:0007669"/>
    <property type="project" value="UniProtKB-KW"/>
</dbReference>
<evidence type="ECO:0000256" key="7">
    <source>
        <dbReference type="ARBA" id="ARBA00022676"/>
    </source>
</evidence>
<comment type="similarity">
    <text evidence="5">Belongs to the STT3 family.</text>
</comment>
<feature type="region of interest" description="Disordered" evidence="20">
    <location>
        <begin position="1479"/>
        <end position="1626"/>
    </location>
</feature>
<feature type="transmembrane region" description="Helical" evidence="21">
    <location>
        <begin position="418"/>
        <end position="438"/>
    </location>
</feature>
<comment type="catalytic activity">
    <reaction evidence="17">
        <text>a di-trans,poly-cis-dolichyl diphosphooligosaccharide + L-asparaginyl-[protein] = N(4)-(oligosaccharide-(1-&gt;4)-N-acetyl-beta-D-glucosaminyl-(1-&gt;4)-N-acetyl-beta-D-glucosaminyl)-L-asparaginyl-[protein] + a di-trans,poly-cis-dolichyl diphosphate + H(+)</text>
        <dbReference type="Rhea" id="RHEA:22980"/>
        <dbReference type="Rhea" id="RHEA-COMP:12804"/>
        <dbReference type="Rhea" id="RHEA-COMP:12805"/>
        <dbReference type="Rhea" id="RHEA-COMP:19506"/>
        <dbReference type="Rhea" id="RHEA-COMP:19509"/>
        <dbReference type="ChEBI" id="CHEBI:15378"/>
        <dbReference type="ChEBI" id="CHEBI:50347"/>
        <dbReference type="ChEBI" id="CHEBI:57497"/>
        <dbReference type="ChEBI" id="CHEBI:57570"/>
        <dbReference type="ChEBI" id="CHEBI:132529"/>
        <dbReference type="EC" id="2.4.99.18"/>
    </reaction>
</comment>
<feature type="transmembrane region" description="Helical" evidence="21">
    <location>
        <begin position="178"/>
        <end position="211"/>
    </location>
</feature>
<evidence type="ECO:0000259" key="23">
    <source>
        <dbReference type="Pfam" id="PF21436"/>
    </source>
</evidence>
<accession>A0A507B2C2</accession>
<dbReference type="Pfam" id="PF21436">
    <property type="entry name" value="STT3-PglB_core"/>
    <property type="match status" value="1"/>
</dbReference>
<evidence type="ECO:0000256" key="4">
    <source>
        <dbReference type="ARBA" id="ARBA00004922"/>
    </source>
</evidence>
<evidence type="ECO:0000256" key="10">
    <source>
        <dbReference type="ARBA" id="ARBA00022723"/>
    </source>
</evidence>
<comment type="function">
    <text evidence="18">Catalytic subunit of the oligosaccharyl transferase (OST) complex that catalyzes the initial transfer of a defined glycan (Glc(3)Man(9)GlcNAc(2) in eukaryotes) from the lipid carrier dolichol-pyrophosphate to an asparagine residue within an Asn-X-Ser/Thr consensus motif in nascent polypeptide chains, the first step in protein N-glycosylation. N-glycosylation occurs cotranslationally and the complex associates with the Sec61 complex at the channel-forming translocon complex that mediates protein translocation across the endoplasmic reticulum (ER). All subunits are required for a maximal enzyme activity. This subunit contains the active site and the acceptor peptide and donor lipid-linked oligosaccharide (LLO) binding pockets.</text>
</comment>
<dbReference type="Gene3D" id="3.40.50.12610">
    <property type="match status" value="1"/>
</dbReference>
<feature type="compositionally biased region" description="Polar residues" evidence="20">
    <location>
        <begin position="1757"/>
        <end position="1771"/>
    </location>
</feature>
<evidence type="ECO:0000259" key="22">
    <source>
        <dbReference type="Pfam" id="PF02516"/>
    </source>
</evidence>
<evidence type="ECO:0000256" key="11">
    <source>
        <dbReference type="ARBA" id="ARBA00022824"/>
    </source>
</evidence>
<feature type="transmembrane region" description="Helical" evidence="21">
    <location>
        <begin position="394"/>
        <end position="412"/>
    </location>
</feature>
<dbReference type="InterPro" id="IPR048307">
    <property type="entry name" value="STT3_N"/>
</dbReference>
<dbReference type="GeneID" id="41975305"/>
<dbReference type="GO" id="GO:0004579">
    <property type="term" value="F:dolichyl-diphosphooligosaccharide-protein glycotransferase activity"/>
    <property type="evidence" value="ECO:0007669"/>
    <property type="project" value="UniProtKB-EC"/>
</dbReference>
<dbReference type="InterPro" id="IPR003674">
    <property type="entry name" value="Oligo_trans_STT3"/>
</dbReference>
<protein>
    <recommendedName>
        <fullName evidence="19">Dolichyl-diphosphooligosaccharide--protein glycosyltransferase subunit STT3</fullName>
        <ecNumber evidence="6">2.4.99.18</ecNumber>
    </recommendedName>
</protein>
<keyword evidence="9 21" id="KW-0812">Transmembrane</keyword>
<keyword evidence="10" id="KW-0479">Metal-binding</keyword>
<dbReference type="PANTHER" id="PTHR13872">
    <property type="entry name" value="DOLICHYL-DIPHOSPHOOLIGOSACCHARIDE--PROTEIN GLYCOSYLTRANSFERASE SUBUNIT"/>
    <property type="match status" value="1"/>
</dbReference>
<feature type="compositionally biased region" description="Polar residues" evidence="20">
    <location>
        <begin position="1416"/>
        <end position="1452"/>
    </location>
</feature>
<evidence type="ECO:0000313" key="25">
    <source>
        <dbReference type="Proteomes" id="UP000319257"/>
    </source>
</evidence>
<evidence type="ECO:0000256" key="1">
    <source>
        <dbReference type="ARBA" id="ARBA00001936"/>
    </source>
</evidence>
<feature type="transmembrane region" description="Helical" evidence="21">
    <location>
        <begin position="24"/>
        <end position="46"/>
    </location>
</feature>
<evidence type="ECO:0000256" key="13">
    <source>
        <dbReference type="ARBA" id="ARBA00022989"/>
    </source>
</evidence>
<comment type="cofactor">
    <cofactor evidence="2">
        <name>Mg(2+)</name>
        <dbReference type="ChEBI" id="CHEBI:18420"/>
    </cofactor>
</comment>
<feature type="domain" description="STT3/PglB/AglB core" evidence="23">
    <location>
        <begin position="542"/>
        <end position="592"/>
    </location>
</feature>
<feature type="compositionally biased region" description="Basic and acidic residues" evidence="20">
    <location>
        <begin position="1519"/>
        <end position="1531"/>
    </location>
</feature>
<keyword evidence="14 21" id="KW-0472">Membrane</keyword>
<keyword evidence="7" id="KW-0328">Glycosyltransferase</keyword>
<feature type="compositionally biased region" description="Acidic residues" evidence="20">
    <location>
        <begin position="930"/>
        <end position="950"/>
    </location>
</feature>
<feature type="transmembrane region" description="Helical" evidence="21">
    <location>
        <begin position="147"/>
        <end position="166"/>
    </location>
</feature>
<organism evidence="24 25">
    <name type="scientific">Thyridium curvatum</name>
    <dbReference type="NCBI Taxonomy" id="1093900"/>
    <lineage>
        <taxon>Eukaryota</taxon>
        <taxon>Fungi</taxon>
        <taxon>Dikarya</taxon>
        <taxon>Ascomycota</taxon>
        <taxon>Pezizomycotina</taxon>
        <taxon>Sordariomycetes</taxon>
        <taxon>Sordariomycetidae</taxon>
        <taxon>Thyridiales</taxon>
        <taxon>Thyridiaceae</taxon>
        <taxon>Thyridium</taxon>
    </lineage>
</organism>
<feature type="compositionally biased region" description="Polar residues" evidence="20">
    <location>
        <begin position="1690"/>
        <end position="1705"/>
    </location>
</feature>
<feature type="transmembrane region" description="Helical" evidence="21">
    <location>
        <begin position="122"/>
        <end position="141"/>
    </location>
</feature>
<gene>
    <name evidence="24" type="ORF">E0L32_007858</name>
</gene>
<feature type="region of interest" description="Disordered" evidence="20">
    <location>
        <begin position="1171"/>
        <end position="1263"/>
    </location>
</feature>